<feature type="region of interest" description="Disordered" evidence="1">
    <location>
        <begin position="204"/>
        <end position="234"/>
    </location>
</feature>
<comment type="caution">
    <text evidence="2">The sequence shown here is derived from an EMBL/GenBank/DDBJ whole genome shotgun (WGS) entry which is preliminary data.</text>
</comment>
<feature type="compositionally biased region" description="Polar residues" evidence="1">
    <location>
        <begin position="60"/>
        <end position="79"/>
    </location>
</feature>
<feature type="compositionally biased region" description="Basic and acidic residues" evidence="1">
    <location>
        <begin position="20"/>
        <end position="35"/>
    </location>
</feature>
<dbReference type="Proteomes" id="UP000809789">
    <property type="component" value="Unassembled WGS sequence"/>
</dbReference>
<gene>
    <name evidence="2" type="ORF">KVT40_001779</name>
</gene>
<feature type="compositionally biased region" description="Acidic residues" evidence="1">
    <location>
        <begin position="214"/>
        <end position="230"/>
    </location>
</feature>
<feature type="region of interest" description="Disordered" evidence="1">
    <location>
        <begin position="378"/>
        <end position="398"/>
    </location>
</feature>
<evidence type="ECO:0000256" key="1">
    <source>
        <dbReference type="SAM" id="MobiDB-lite"/>
    </source>
</evidence>
<organism evidence="2 3">
    <name type="scientific">Elsinoe batatas</name>
    <dbReference type="NCBI Taxonomy" id="2601811"/>
    <lineage>
        <taxon>Eukaryota</taxon>
        <taxon>Fungi</taxon>
        <taxon>Dikarya</taxon>
        <taxon>Ascomycota</taxon>
        <taxon>Pezizomycotina</taxon>
        <taxon>Dothideomycetes</taxon>
        <taxon>Dothideomycetidae</taxon>
        <taxon>Myriangiales</taxon>
        <taxon>Elsinoaceae</taxon>
        <taxon>Elsinoe</taxon>
    </lineage>
</organism>
<dbReference type="AlphaFoldDB" id="A0A8K0L9U6"/>
<feature type="compositionally biased region" description="Polar residues" evidence="1">
    <location>
        <begin position="379"/>
        <end position="389"/>
    </location>
</feature>
<sequence length="587" mass="65393">MARQSVIYQPYDTTPFPTPRPEERQALESDSERLHSSSSNPSSDADSESDPVIFSLPGTRHSSVLHNTTTPSIGSDVFSTPTRTRRTTVHRRPDTPRTRNGTPHPVVKSRPSSKLRESTQPSTDSLPLVLLHITILPLPAELEDDWFSGILREGTRKRLSLLKTKLTGEVSKRGLLIKHPRGDYDLLEERILQALELEQGRLSDDGHYLGHSQEEEDDQERVDSGAELEDNGSGRCNTCCRQIKEAGSGVAGEQKWDLQVFAGNGRMRAETWTVAWREMEMVDVVVLPWMDEEERLKLAEARTSVSNPHVKENPASPEADTDVAVTLHNNPDQITLEREAEEALQRHIQDQEQLRRDQHETAVLDKILALEARLHDLSQKSQRNHSPSQSRDHTNFNVHDLPPAFKPEQVPIEVLLRNYLVVLAKDARNIAIAVLLAVVVVLSIQLSVTRSAGQMDRFNSCRVMAETIAESLGRLHHPSSVQGAVSVVMEGPATMEPVSVKEAHATVSALAMTVVQAPVESDDIADKDLEVAEASKEMRNEGAGREKDQKYSECVDLAHEDQPLGREEGYLQVQDLVCFTSKCSIIL</sequence>
<accession>A0A8K0L9U6</accession>
<protein>
    <submittedName>
        <fullName evidence="2">Uncharacterized protein</fullName>
    </submittedName>
</protein>
<proteinExistence type="predicted"/>
<keyword evidence="3" id="KW-1185">Reference proteome</keyword>
<dbReference type="EMBL" id="JAESVG020000002">
    <property type="protein sequence ID" value="KAG8630160.1"/>
    <property type="molecule type" value="Genomic_DNA"/>
</dbReference>
<dbReference type="OrthoDB" id="5369448at2759"/>
<name>A0A8K0L9U6_9PEZI</name>
<evidence type="ECO:0000313" key="2">
    <source>
        <dbReference type="EMBL" id="KAG8630160.1"/>
    </source>
</evidence>
<evidence type="ECO:0000313" key="3">
    <source>
        <dbReference type="Proteomes" id="UP000809789"/>
    </source>
</evidence>
<feature type="region of interest" description="Disordered" evidence="1">
    <location>
        <begin position="1"/>
        <end position="123"/>
    </location>
</feature>
<reference evidence="2" key="1">
    <citation type="submission" date="2021-07" db="EMBL/GenBank/DDBJ databases">
        <title>Elsinoe batatas strain:CRI-CJ2 Genome sequencing and assembly.</title>
        <authorList>
            <person name="Huang L."/>
        </authorList>
    </citation>
    <scope>NUCLEOTIDE SEQUENCE</scope>
    <source>
        <strain evidence="2">CRI-CJ2</strain>
    </source>
</reference>